<feature type="transmembrane region" description="Helical" evidence="1">
    <location>
        <begin position="47"/>
        <end position="68"/>
    </location>
</feature>
<dbReference type="PANTHER" id="PTHR36970:SF1">
    <property type="entry name" value="BESTROPHIN HOMOLOG"/>
    <property type="match status" value="1"/>
</dbReference>
<name>A0A0M0JXK6_9EUKA</name>
<organism evidence="2 3">
    <name type="scientific">Chrysochromulina tobinii</name>
    <dbReference type="NCBI Taxonomy" id="1460289"/>
    <lineage>
        <taxon>Eukaryota</taxon>
        <taxon>Haptista</taxon>
        <taxon>Haptophyta</taxon>
        <taxon>Prymnesiophyceae</taxon>
        <taxon>Prymnesiales</taxon>
        <taxon>Chrysochromulinaceae</taxon>
        <taxon>Chrysochromulina</taxon>
    </lineage>
</organism>
<protein>
    <submittedName>
        <fullName evidence="2">Uncharacterized protein</fullName>
    </submittedName>
</protein>
<dbReference type="PANTHER" id="PTHR36970">
    <property type="entry name" value="UNNAMED PRODUCT"/>
    <property type="match status" value="1"/>
</dbReference>
<proteinExistence type="predicted"/>
<dbReference type="AlphaFoldDB" id="A0A0M0JXK6"/>
<evidence type="ECO:0000313" key="2">
    <source>
        <dbReference type="EMBL" id="KOO31295.1"/>
    </source>
</evidence>
<feature type="transmembrane region" description="Helical" evidence="1">
    <location>
        <begin position="12"/>
        <end position="41"/>
    </location>
</feature>
<feature type="transmembrane region" description="Helical" evidence="1">
    <location>
        <begin position="216"/>
        <end position="234"/>
    </location>
</feature>
<evidence type="ECO:0000256" key="1">
    <source>
        <dbReference type="SAM" id="Phobius"/>
    </source>
</evidence>
<dbReference type="EMBL" id="JWZX01002046">
    <property type="protein sequence ID" value="KOO31295.1"/>
    <property type="molecule type" value="Genomic_DNA"/>
</dbReference>
<feature type="transmembrane region" description="Helical" evidence="1">
    <location>
        <begin position="246"/>
        <end position="265"/>
    </location>
</feature>
<dbReference type="OrthoDB" id="536576at2759"/>
<feature type="transmembrane region" description="Helical" evidence="1">
    <location>
        <begin position="80"/>
        <end position="99"/>
    </location>
</feature>
<keyword evidence="3" id="KW-1185">Reference proteome</keyword>
<keyword evidence="1" id="KW-1133">Transmembrane helix</keyword>
<dbReference type="Proteomes" id="UP000037460">
    <property type="component" value="Unassembled WGS sequence"/>
</dbReference>
<sequence length="946" mass="105579">MNNYVVDLFASIVAAARVLCAFDVFLSLAFTTTSTCLYWFLDMDAAVNISWTAVSFAIIIPITSGISLSFQRREKALAELGMLLGHLTSIWSCAHSWLVPSTRKEGGPKLVLLLDNFVEAPEQKREELRTLFDALLVALIAYLDAERWGRARNTIRCIGGDVEQCERMAIAHGSRMQFAGHMHRVRVLCQDFKRAGLDGGQCHRLDQYRTPQAFRAFTRVYLLLAGALYGPYFVELGLGNTGTERNLWFALLFACCTQLIFCGLYRSMLSLEDLFARRNSSMYANVDVIKLWANDYKSLFELEASERPEIGQMLESVIDEGASTYRQQRRGGEMAVARHQSGVAAAQLSLAAQVRRLANIRDIPLLTAARSLSWLMTMARSIHYQEERKLRRLLDRKTTMRILKSMTKLAPQTSFEINPLVRLGLVDQTYMQNQHYGSRRHVRVEQLDDQGVRVQTHFDVFINAIGLHVPSALAKLDVADLRAIVDKGPYTEDPALTLLPALQPAVVRHDQRGFVERSSARLLLYARGAGCAPSALSPVEITAALIGRPLISPGGKTACSFLPVLPGTDTKSYLDMIKIVAHLKHHLGPSLVLAVMGDGQTVLRLRDLKKKYGAAYRSILIANGHFHSFSHFMFAGHEMFFETLTCWTAALLGKDRLSVPKLVNLENNNYYHVLEHNLSLTSAIYVFLIKHVTSPPAHLFLSSPEAYLRQLGCAGGIVLLQFLLFVGAPTLRWHYAGRAGDGDEVARLHALAVHLYRGICHKTASARISLYTLMGMHCAHPKLQQLLRATVSMSVLGRDGGNMYVDRFVEFVNFLLKKRNSCHAAFDMALQFTPHLPALMHAHAAYEAAVLGAPHVEDPIRPSTHNEVAKLVDEFIRLLGTDLTTPTADNPFWHTGQPVPLAAGEYKTRRPWEWVWLVAQGRAFGKGSASLESIDEWGERMAADAF</sequence>
<keyword evidence="1" id="KW-0812">Transmembrane</keyword>
<reference evidence="3" key="1">
    <citation type="journal article" date="2015" name="PLoS Genet.">
        <title>Genome Sequence and Transcriptome Analyses of Chrysochromulina tobin: Metabolic Tools for Enhanced Algal Fitness in the Prominent Order Prymnesiales (Haptophyceae).</title>
        <authorList>
            <person name="Hovde B.T."/>
            <person name="Deodato C.R."/>
            <person name="Hunsperger H.M."/>
            <person name="Ryken S.A."/>
            <person name="Yost W."/>
            <person name="Jha R.K."/>
            <person name="Patterson J."/>
            <person name="Monnat R.J. Jr."/>
            <person name="Barlow S.B."/>
            <person name="Starkenburg S.R."/>
            <person name="Cattolico R.A."/>
        </authorList>
    </citation>
    <scope>NUCLEOTIDE SEQUENCE</scope>
    <source>
        <strain evidence="3">CCMP291</strain>
    </source>
</reference>
<comment type="caution">
    <text evidence="2">The sequence shown here is derived from an EMBL/GenBank/DDBJ whole genome shotgun (WGS) entry which is preliminary data.</text>
</comment>
<gene>
    <name evidence="2" type="ORF">Ctob_011901</name>
</gene>
<evidence type="ECO:0000313" key="3">
    <source>
        <dbReference type="Proteomes" id="UP000037460"/>
    </source>
</evidence>
<accession>A0A0M0JXK6</accession>
<keyword evidence="1" id="KW-0472">Membrane</keyword>